<evidence type="ECO:0000256" key="6">
    <source>
        <dbReference type="RuleBase" id="RU003690"/>
    </source>
</evidence>
<dbReference type="InterPro" id="IPR017853">
    <property type="entry name" value="GH"/>
</dbReference>
<comment type="subunit">
    <text evidence="2">Homodimer.</text>
</comment>
<dbReference type="GO" id="GO:0005975">
    <property type="term" value="P:carbohydrate metabolic process"/>
    <property type="evidence" value="ECO:0007669"/>
    <property type="project" value="InterPro"/>
</dbReference>
<keyword evidence="5" id="KW-0326">Glycosidase</keyword>
<dbReference type="InterPro" id="IPR033132">
    <property type="entry name" value="GH_1_N_CS"/>
</dbReference>
<evidence type="ECO:0000313" key="8">
    <source>
        <dbReference type="Proteomes" id="UP000324832"/>
    </source>
</evidence>
<dbReference type="FunFam" id="3.20.20.80:FF:000013">
    <property type="entry name" value="lactase-phlorizin hydrolase"/>
    <property type="match status" value="1"/>
</dbReference>
<dbReference type="EMBL" id="FZQP02006894">
    <property type="protein sequence ID" value="VVD04802.1"/>
    <property type="molecule type" value="Genomic_DNA"/>
</dbReference>
<proteinExistence type="inferred from homology"/>
<evidence type="ECO:0000256" key="2">
    <source>
        <dbReference type="ARBA" id="ARBA00011738"/>
    </source>
</evidence>
<evidence type="ECO:0008006" key="9">
    <source>
        <dbReference type="Google" id="ProtNLM"/>
    </source>
</evidence>
<sequence>MSVRKFPEGFKFGVATAAYQIEGAWNEDDKTKNIWDTTCRTPGAILDNTTGDDVCKSYDFYKRDIQMVKFLGVDFYRFSINWTRLFPNGFINKTSESGLKYYNNLINELIESKIEPVITIYHWDLPQSLQDLGGWANPLIVDWFGDYARALYKMFGDRVKTWITINEPKQIGVFGYGMLYLAPRLNAHGIGEYLAAKNVVLAHARAWHIYNDEFRKIQNGICGIVLACEFVEGATDSPEDIEAGLDAMDFSVGLYSHPIFSSQGGFPESVKRRVAARSAEQGYPRSRLPEFTPEEIEYCKGTSDFYGFNHYSTSFVTRENFKTGRFPVPSFDDDLGAVEIVKDYDRGALDYSFIIPEGIRKCLNWVKKTCGNPKIMIMENGFNTFGGIKDLDRISYYQRYIDAVLDAIEIDGCNVVAYTAWSLMDNFEWNYGISIKFGLFEVDYEDENRKRTARWSVLWYKHLIETRALQHHYLPEFREICF</sequence>
<dbReference type="PANTHER" id="PTHR10353:SF36">
    <property type="entry name" value="LP05116P"/>
    <property type="match status" value="1"/>
</dbReference>
<dbReference type="PANTHER" id="PTHR10353">
    <property type="entry name" value="GLYCOSYL HYDROLASE"/>
    <property type="match status" value="1"/>
</dbReference>
<gene>
    <name evidence="7" type="ORF">LSINAPIS_LOCUS14481</name>
</gene>
<name>A0A5E4R4K3_9NEOP</name>
<dbReference type="Gene3D" id="3.20.20.80">
    <property type="entry name" value="Glycosidases"/>
    <property type="match status" value="1"/>
</dbReference>
<evidence type="ECO:0000313" key="7">
    <source>
        <dbReference type="EMBL" id="VVD04802.1"/>
    </source>
</evidence>
<dbReference type="GO" id="GO:0008422">
    <property type="term" value="F:beta-glucosidase activity"/>
    <property type="evidence" value="ECO:0007669"/>
    <property type="project" value="TreeGrafter"/>
</dbReference>
<evidence type="ECO:0000256" key="1">
    <source>
        <dbReference type="ARBA" id="ARBA00010838"/>
    </source>
</evidence>
<dbReference type="OrthoDB" id="65569at2759"/>
<evidence type="ECO:0000256" key="4">
    <source>
        <dbReference type="ARBA" id="ARBA00023180"/>
    </source>
</evidence>
<keyword evidence="8" id="KW-1185">Reference proteome</keyword>
<comment type="similarity">
    <text evidence="1 6">Belongs to the glycosyl hydrolase 1 family.</text>
</comment>
<evidence type="ECO:0000256" key="3">
    <source>
        <dbReference type="ARBA" id="ARBA00022801"/>
    </source>
</evidence>
<evidence type="ECO:0000256" key="5">
    <source>
        <dbReference type="ARBA" id="ARBA00023295"/>
    </source>
</evidence>
<dbReference type="AlphaFoldDB" id="A0A5E4R4K3"/>
<organism evidence="7 8">
    <name type="scientific">Leptidea sinapis</name>
    <dbReference type="NCBI Taxonomy" id="189913"/>
    <lineage>
        <taxon>Eukaryota</taxon>
        <taxon>Metazoa</taxon>
        <taxon>Ecdysozoa</taxon>
        <taxon>Arthropoda</taxon>
        <taxon>Hexapoda</taxon>
        <taxon>Insecta</taxon>
        <taxon>Pterygota</taxon>
        <taxon>Neoptera</taxon>
        <taxon>Endopterygota</taxon>
        <taxon>Lepidoptera</taxon>
        <taxon>Glossata</taxon>
        <taxon>Ditrysia</taxon>
        <taxon>Papilionoidea</taxon>
        <taxon>Pieridae</taxon>
        <taxon>Dismorphiinae</taxon>
        <taxon>Leptidea</taxon>
    </lineage>
</organism>
<reference evidence="7 8" key="1">
    <citation type="submission" date="2017-07" db="EMBL/GenBank/DDBJ databases">
        <authorList>
            <person name="Talla V."/>
            <person name="Backstrom N."/>
        </authorList>
    </citation>
    <scope>NUCLEOTIDE SEQUENCE [LARGE SCALE GENOMIC DNA]</scope>
</reference>
<dbReference type="SUPFAM" id="SSF51445">
    <property type="entry name" value="(Trans)glycosidases"/>
    <property type="match status" value="1"/>
</dbReference>
<keyword evidence="3" id="KW-0378">Hydrolase</keyword>
<dbReference type="Proteomes" id="UP000324832">
    <property type="component" value="Unassembled WGS sequence"/>
</dbReference>
<dbReference type="InterPro" id="IPR001360">
    <property type="entry name" value="Glyco_hydro_1"/>
</dbReference>
<dbReference type="PRINTS" id="PR00131">
    <property type="entry name" value="GLHYDRLASE1"/>
</dbReference>
<dbReference type="PROSITE" id="PS00653">
    <property type="entry name" value="GLYCOSYL_HYDROL_F1_2"/>
    <property type="match status" value="1"/>
</dbReference>
<dbReference type="Pfam" id="PF00232">
    <property type="entry name" value="Glyco_hydro_1"/>
    <property type="match status" value="1"/>
</dbReference>
<accession>A0A5E4R4K3</accession>
<keyword evidence="4" id="KW-0325">Glycoprotein</keyword>
<protein>
    <recommendedName>
        <fullName evidence="9">Beta-glucosidase</fullName>
    </recommendedName>
</protein>